<evidence type="ECO:0000256" key="2">
    <source>
        <dbReference type="SAM" id="SignalP"/>
    </source>
</evidence>
<evidence type="ECO:0000313" key="3">
    <source>
        <dbReference type="EMBL" id="NIJ64761.1"/>
    </source>
</evidence>
<dbReference type="SMART" id="SM00028">
    <property type="entry name" value="TPR"/>
    <property type="match status" value="2"/>
</dbReference>
<evidence type="ECO:0000313" key="4">
    <source>
        <dbReference type="Proteomes" id="UP000564677"/>
    </source>
</evidence>
<dbReference type="Gene3D" id="1.25.40.10">
    <property type="entry name" value="Tetratricopeptide repeat domain"/>
    <property type="match status" value="1"/>
</dbReference>
<keyword evidence="1" id="KW-0802">TPR repeat</keyword>
<keyword evidence="2" id="KW-0732">Signal</keyword>
<evidence type="ECO:0000256" key="1">
    <source>
        <dbReference type="PROSITE-ProRule" id="PRU00339"/>
    </source>
</evidence>
<dbReference type="EMBL" id="JAASQV010000001">
    <property type="protein sequence ID" value="NIJ64761.1"/>
    <property type="molecule type" value="Genomic_DNA"/>
</dbReference>
<feature type="repeat" description="TPR" evidence="1">
    <location>
        <begin position="120"/>
        <end position="153"/>
    </location>
</feature>
<dbReference type="Proteomes" id="UP000564677">
    <property type="component" value="Unassembled WGS sequence"/>
</dbReference>
<dbReference type="RefSeq" id="WP_167299093.1">
    <property type="nucleotide sequence ID" value="NZ_JAASQV010000001.1"/>
</dbReference>
<organism evidence="3 4">
    <name type="scientific">Sphingomonas leidyi</name>
    <dbReference type="NCBI Taxonomy" id="68569"/>
    <lineage>
        <taxon>Bacteria</taxon>
        <taxon>Pseudomonadati</taxon>
        <taxon>Pseudomonadota</taxon>
        <taxon>Alphaproteobacteria</taxon>
        <taxon>Sphingomonadales</taxon>
        <taxon>Sphingomonadaceae</taxon>
        <taxon>Sphingomonas</taxon>
    </lineage>
</organism>
<dbReference type="InterPro" id="IPR019734">
    <property type="entry name" value="TPR_rpt"/>
</dbReference>
<name>A0A7X5UYV7_9SPHN</name>
<accession>A0A7X5UYV7</accession>
<dbReference type="InterPro" id="IPR011990">
    <property type="entry name" value="TPR-like_helical_dom_sf"/>
</dbReference>
<reference evidence="3 4" key="1">
    <citation type="submission" date="2020-03" db="EMBL/GenBank/DDBJ databases">
        <title>Genomic Encyclopedia of Type Strains, Phase IV (KMG-IV): sequencing the most valuable type-strain genomes for metagenomic binning, comparative biology and taxonomic classification.</title>
        <authorList>
            <person name="Goeker M."/>
        </authorList>
    </citation>
    <scope>NUCLEOTIDE SEQUENCE [LARGE SCALE GENOMIC DNA]</scope>
    <source>
        <strain evidence="3 4">DSM 4733</strain>
    </source>
</reference>
<feature type="signal peptide" evidence="2">
    <location>
        <begin position="1"/>
        <end position="22"/>
    </location>
</feature>
<proteinExistence type="predicted"/>
<dbReference type="PROSITE" id="PS50005">
    <property type="entry name" value="TPR"/>
    <property type="match status" value="1"/>
</dbReference>
<dbReference type="AlphaFoldDB" id="A0A7X5UYV7"/>
<gene>
    <name evidence="3" type="ORF">FHR20_001692</name>
</gene>
<sequence length="243" mass="25782">MYRGWLATIATIALLAPGAALAGPCEDKAAWAAAAQPEIEKAFALMKAQDKPGFAALLPILQKRYALLPATMPAPERCGAEVRVYDEHQYLAYADAARAGRAIDGFPAGSNFVLTNLHYADLAYAVGWIQYEMEDYAAAKASYAKGLAIAPNQHDLTKEYVATLLSLSAYGEMAPFIDKFLAGDRDMDGPGRANLIAAKGIGFVALGDMPGAANAANQAKALDPNNEYASLVLNLVAQKQKAN</sequence>
<keyword evidence="4" id="KW-1185">Reference proteome</keyword>
<feature type="chain" id="PRO_5030962899" evidence="2">
    <location>
        <begin position="23"/>
        <end position="243"/>
    </location>
</feature>
<protein>
    <submittedName>
        <fullName evidence="3">Tetratricopeptide (TPR) repeat protein</fullName>
    </submittedName>
</protein>
<dbReference type="SUPFAM" id="SSF48452">
    <property type="entry name" value="TPR-like"/>
    <property type="match status" value="1"/>
</dbReference>
<comment type="caution">
    <text evidence="3">The sequence shown here is derived from an EMBL/GenBank/DDBJ whole genome shotgun (WGS) entry which is preliminary data.</text>
</comment>